<name>A0A3R9YKL0_9ENTE</name>
<dbReference type="Pfam" id="PF00171">
    <property type="entry name" value="Aldedh"/>
    <property type="match status" value="1"/>
</dbReference>
<dbReference type="SUPFAM" id="SSF53720">
    <property type="entry name" value="ALDH-like"/>
    <property type="match status" value="1"/>
</dbReference>
<comment type="similarity">
    <text evidence="1">Belongs to the aldehyde dehydrogenase family.</text>
</comment>
<feature type="domain" description="Aldehyde dehydrogenase" evidence="4">
    <location>
        <begin position="3"/>
        <end position="449"/>
    </location>
</feature>
<dbReference type="CDD" id="cd07100">
    <property type="entry name" value="ALDH_SSADH1_GabD1"/>
    <property type="match status" value="1"/>
</dbReference>
<proteinExistence type="inferred from homology"/>
<evidence type="ECO:0000259" key="4">
    <source>
        <dbReference type="Pfam" id="PF00171"/>
    </source>
</evidence>
<dbReference type="InterPro" id="IPR016162">
    <property type="entry name" value="Ald_DH_N"/>
</dbReference>
<keyword evidence="6" id="KW-1185">Reference proteome</keyword>
<dbReference type="OrthoDB" id="9762913at2"/>
<keyword evidence="2" id="KW-0521">NADP</keyword>
<dbReference type="InterPro" id="IPR016163">
    <property type="entry name" value="Ald_DH_C"/>
</dbReference>
<evidence type="ECO:0000313" key="6">
    <source>
        <dbReference type="Proteomes" id="UP000277864"/>
    </source>
</evidence>
<evidence type="ECO:0000256" key="2">
    <source>
        <dbReference type="ARBA" id="ARBA00022857"/>
    </source>
</evidence>
<dbReference type="InterPro" id="IPR047110">
    <property type="entry name" value="GABD/Sad-like"/>
</dbReference>
<dbReference type="InterPro" id="IPR015590">
    <property type="entry name" value="Aldehyde_DH_dom"/>
</dbReference>
<dbReference type="EMBL" id="PXZH01000001">
    <property type="protein sequence ID" value="RST89881.1"/>
    <property type="molecule type" value="Genomic_DNA"/>
</dbReference>
<protein>
    <submittedName>
        <fullName evidence="5">Succinate-semialdehyde dehydrogenase</fullName>
    </submittedName>
</protein>
<evidence type="ECO:0000256" key="3">
    <source>
        <dbReference type="ARBA" id="ARBA00023002"/>
    </source>
</evidence>
<evidence type="ECO:0000256" key="1">
    <source>
        <dbReference type="ARBA" id="ARBA00009986"/>
    </source>
</evidence>
<dbReference type="InterPro" id="IPR044148">
    <property type="entry name" value="ALDH_GabD1-like"/>
</dbReference>
<dbReference type="FunFam" id="3.40.605.10:FF:000012">
    <property type="entry name" value="NAD-dependent succinate-semialdehyde dehydrogenase"/>
    <property type="match status" value="1"/>
</dbReference>
<dbReference type="Gene3D" id="3.40.309.10">
    <property type="entry name" value="Aldehyde Dehydrogenase, Chain A, domain 2"/>
    <property type="match status" value="1"/>
</dbReference>
<dbReference type="RefSeq" id="WP_125942493.1">
    <property type="nucleotide sequence ID" value="NZ_PXZH01000001.1"/>
</dbReference>
<evidence type="ECO:0000313" key="5">
    <source>
        <dbReference type="EMBL" id="RST89881.1"/>
    </source>
</evidence>
<reference evidence="5 6" key="1">
    <citation type="submission" date="2018-03" db="EMBL/GenBank/DDBJ databases">
        <authorList>
            <person name="Gulvik C.A."/>
        </authorList>
    </citation>
    <scope>NUCLEOTIDE SEQUENCE [LARGE SCALE GENOMIC DNA]</scope>
    <source>
        <strain evidence="5 6">JCM 31581</strain>
    </source>
</reference>
<keyword evidence="3" id="KW-0560">Oxidoreductase</keyword>
<dbReference type="InterPro" id="IPR016161">
    <property type="entry name" value="Ald_DH/histidinol_DH"/>
</dbReference>
<organism evidence="5 6">
    <name type="scientific">Vagococcus humatus</name>
    <dbReference type="NCBI Taxonomy" id="1889241"/>
    <lineage>
        <taxon>Bacteria</taxon>
        <taxon>Bacillati</taxon>
        <taxon>Bacillota</taxon>
        <taxon>Bacilli</taxon>
        <taxon>Lactobacillales</taxon>
        <taxon>Enterococcaceae</taxon>
        <taxon>Vagococcus</taxon>
    </lineage>
</organism>
<dbReference type="AlphaFoldDB" id="A0A3R9YKL0"/>
<dbReference type="Gene3D" id="3.40.605.10">
    <property type="entry name" value="Aldehyde Dehydrogenase, Chain A, domain 1"/>
    <property type="match status" value="1"/>
</dbReference>
<comment type="caution">
    <text evidence="5">The sequence shown here is derived from an EMBL/GenBank/DDBJ whole genome shotgun (WGS) entry which is preliminary data.</text>
</comment>
<dbReference type="GO" id="GO:0004030">
    <property type="term" value="F:aldehyde dehydrogenase [NAD(P)+] activity"/>
    <property type="evidence" value="ECO:0007669"/>
    <property type="project" value="InterPro"/>
</dbReference>
<dbReference type="GO" id="GO:0004777">
    <property type="term" value="F:succinate-semialdehyde dehydrogenase (NAD+) activity"/>
    <property type="evidence" value="ECO:0007669"/>
    <property type="project" value="TreeGrafter"/>
</dbReference>
<accession>A0A3R9YKL0</accession>
<gene>
    <name evidence="5" type="ORF">C7P63_02035</name>
</gene>
<dbReference type="Proteomes" id="UP000277864">
    <property type="component" value="Unassembled WGS sequence"/>
</dbReference>
<dbReference type="PANTHER" id="PTHR43217:SF2">
    <property type="entry name" value="SUCCINATE-SEMIALDEHYDE DEHYDROGENASE [NADP(+)]"/>
    <property type="match status" value="1"/>
</dbReference>
<sequence>MVYQIVNPYTNQVEKVYDNHTDDDVEKTLAKAHDLYQQWRKDTILKRVDILKQVSQVLTDHVDEIATAITKDMGKRFVEAKGEVLTSADIANYYAEHAYEFTGTKTFDSRMGKAQLVPRPIGIIMAVEPWNFPIYQLMRVFAPNYLLGNPMVYKHASNTPGSAVIFEEMLKKAGVEEGACTNLFVSYEQVNQIIADPRVQGVALTGSERAGSEIAAEAGKNLKRSSLELGGSDPFIVLDDANLDEIQKIIGAARLFNAGQVCTSSKRFIVTEKNYQGILDMLTEAFANVKIGDPFDDSTTLAPLSSYKAKKNLVKQVEKAIENGATLAYGDMASNQGEDSFFRPVILTNITQDNPAYYEEFFGPVGQVYQVKDEQAAIDLANDSVYGLSGVLFTGSVEKGEALAKQIETGSVHVNSYGGTLAELPFGGVKRSGYGRELGSLGMETFMHQELIVSREKPIDLEETTGGFV</sequence>
<dbReference type="PANTHER" id="PTHR43217">
    <property type="entry name" value="SUCCINATE SEMIALDEHYDE DEHYDROGENASE [NAD(P)+] SAD"/>
    <property type="match status" value="1"/>
</dbReference>